<comment type="subcellular location">
    <subcellularLocation>
        <location evidence="1">Nucleus</location>
    </subcellularLocation>
</comment>
<dbReference type="SMART" id="SM00353">
    <property type="entry name" value="HLH"/>
    <property type="match status" value="1"/>
</dbReference>
<evidence type="ECO:0000313" key="9">
    <source>
        <dbReference type="EMBL" id="GMI76336.1"/>
    </source>
</evidence>
<evidence type="ECO:0000256" key="5">
    <source>
        <dbReference type="ARBA" id="ARBA00023163"/>
    </source>
</evidence>
<dbReference type="InterPro" id="IPR025610">
    <property type="entry name" value="MYC/MYB_N"/>
</dbReference>
<dbReference type="GO" id="GO:0005634">
    <property type="term" value="C:nucleus"/>
    <property type="evidence" value="ECO:0007669"/>
    <property type="project" value="UniProtKB-SubCell"/>
</dbReference>
<dbReference type="InterPro" id="IPR036638">
    <property type="entry name" value="HLH_DNA-bd_sf"/>
</dbReference>
<accession>A0A9W7HF92</accession>
<feature type="domain" description="BHLH" evidence="8">
    <location>
        <begin position="431"/>
        <end position="480"/>
    </location>
</feature>
<dbReference type="Gene3D" id="4.10.280.10">
    <property type="entry name" value="Helix-loop-helix DNA-binding domain"/>
    <property type="match status" value="1"/>
</dbReference>
<dbReference type="GO" id="GO:0080090">
    <property type="term" value="P:regulation of primary metabolic process"/>
    <property type="evidence" value="ECO:0007669"/>
    <property type="project" value="UniProtKB-ARBA"/>
</dbReference>
<keyword evidence="3" id="KW-0238">DNA-binding</keyword>
<keyword evidence="2" id="KW-0805">Transcription regulation</keyword>
<evidence type="ECO:0000256" key="1">
    <source>
        <dbReference type="ARBA" id="ARBA00004123"/>
    </source>
</evidence>
<comment type="caution">
    <text evidence="9">The sequence shown here is derived from an EMBL/GenBank/DDBJ whole genome shotgun (WGS) entry which is preliminary data.</text>
</comment>
<evidence type="ECO:0000256" key="4">
    <source>
        <dbReference type="ARBA" id="ARBA00023159"/>
    </source>
</evidence>
<gene>
    <name evidence="9" type="ORF">HRI_001302900</name>
</gene>
<reference evidence="9" key="1">
    <citation type="submission" date="2023-05" db="EMBL/GenBank/DDBJ databases">
        <title>Genome and transcriptome analyses reveal genes involved in the formation of fine ridges on petal epidermal cells in Hibiscus trionum.</title>
        <authorList>
            <person name="Koshimizu S."/>
            <person name="Masuda S."/>
            <person name="Ishii T."/>
            <person name="Shirasu K."/>
            <person name="Hoshino A."/>
            <person name="Arita M."/>
        </authorList>
    </citation>
    <scope>NUCLEOTIDE SEQUENCE</scope>
    <source>
        <strain evidence="9">Hamamatsu line</strain>
    </source>
</reference>
<dbReference type="Pfam" id="PF00010">
    <property type="entry name" value="HLH"/>
    <property type="match status" value="1"/>
</dbReference>
<dbReference type="SUPFAM" id="SSF47459">
    <property type="entry name" value="HLH, helix-loop-helix DNA-binding domain"/>
    <property type="match status" value="1"/>
</dbReference>
<evidence type="ECO:0000313" key="10">
    <source>
        <dbReference type="Proteomes" id="UP001165190"/>
    </source>
</evidence>
<keyword evidence="4" id="KW-0010">Activator</keyword>
<dbReference type="PANTHER" id="PTHR46266">
    <property type="entry name" value="TRANSCRIPTION FACTOR TT8"/>
    <property type="match status" value="1"/>
</dbReference>
<evidence type="ECO:0000256" key="3">
    <source>
        <dbReference type="ARBA" id="ARBA00023125"/>
    </source>
</evidence>
<dbReference type="OrthoDB" id="690068at2759"/>
<dbReference type="Proteomes" id="UP001165190">
    <property type="component" value="Unassembled WGS sequence"/>
</dbReference>
<keyword evidence="5" id="KW-0804">Transcription</keyword>
<dbReference type="PANTHER" id="PTHR46266:SF3">
    <property type="entry name" value="TRANSCRIPTION FACTOR EGL1"/>
    <property type="match status" value="1"/>
</dbReference>
<feature type="compositionally biased region" description="Polar residues" evidence="7">
    <location>
        <begin position="513"/>
        <end position="522"/>
    </location>
</feature>
<keyword evidence="10" id="KW-1185">Reference proteome</keyword>
<name>A0A9W7HF92_HIBTR</name>
<organism evidence="9 10">
    <name type="scientific">Hibiscus trionum</name>
    <name type="common">Flower of an hour</name>
    <dbReference type="NCBI Taxonomy" id="183268"/>
    <lineage>
        <taxon>Eukaryota</taxon>
        <taxon>Viridiplantae</taxon>
        <taxon>Streptophyta</taxon>
        <taxon>Embryophyta</taxon>
        <taxon>Tracheophyta</taxon>
        <taxon>Spermatophyta</taxon>
        <taxon>Magnoliopsida</taxon>
        <taxon>eudicotyledons</taxon>
        <taxon>Gunneridae</taxon>
        <taxon>Pentapetalae</taxon>
        <taxon>rosids</taxon>
        <taxon>malvids</taxon>
        <taxon>Malvales</taxon>
        <taxon>Malvaceae</taxon>
        <taxon>Malvoideae</taxon>
        <taxon>Hibiscus</taxon>
    </lineage>
</organism>
<evidence type="ECO:0000256" key="6">
    <source>
        <dbReference type="ARBA" id="ARBA00023242"/>
    </source>
</evidence>
<dbReference type="InterPro" id="IPR011598">
    <property type="entry name" value="bHLH_dom"/>
</dbReference>
<dbReference type="Pfam" id="PF14215">
    <property type="entry name" value="bHLH-MYC_N"/>
    <property type="match status" value="1"/>
</dbReference>
<evidence type="ECO:0000259" key="8">
    <source>
        <dbReference type="PROSITE" id="PS50888"/>
    </source>
</evidence>
<evidence type="ECO:0000256" key="7">
    <source>
        <dbReference type="SAM" id="MobiDB-lite"/>
    </source>
</evidence>
<sequence>MATGVENQERVPKNLKKQLALAVRNIQWSYAIFWSISTRQPGVLEWGDGYYNGDIKTRKTIQAVELNADQLGLQRSEQLRQLYESLSATQSNPQARKPSAAALSPEDLTDTEWYYLVCMSFVFNIDQGLPGRTFSSGQPVWLYNAHCADSKVFSRSLLAKTVVCFPFSGGVVELGVTDLVLEDFSLVQRIKTLFLDVPQPIVSDKSIRVAGNDDDLACPALDPLIIDTKLSPILGCELLETASPDDSPDGLEPMQPGEDSFLVQGIDGGASQVQSWQFMDDEFSNCVHHSLNSSDCISQTFADHRNIIPLGQEEKDNDNGLQDVEECNRTKPASFDLQSDDLHFHAVLSAILKSSHPLILGPQFRNSNKESSFVSWRENGSVKPWKARDENSQNLLKKVLFFVPHMHDRGLLESPETNGVRDAVWRPEADEICGNRALPERKKRGKINERLMILKSMVPANSKADKVSILDVTIDYLHDLERRVAELESCRELTELETRTKRKPHDRVERTSDNYGNNRITNGKISPLSKRKACDTEEVDEEIDYVASKDGSTDNITVSVNNKECRIELKCPWREGVLLEIMDALSTLSFDCHSVQSSTTEGILSLTIESKYKGSSVAKAGTIKQALQRITWRC</sequence>
<proteinExistence type="predicted"/>
<dbReference type="EMBL" id="BSYR01000012">
    <property type="protein sequence ID" value="GMI76336.1"/>
    <property type="molecule type" value="Genomic_DNA"/>
</dbReference>
<keyword evidence="6" id="KW-0539">Nucleus</keyword>
<dbReference type="PROSITE" id="PS50888">
    <property type="entry name" value="BHLH"/>
    <property type="match status" value="1"/>
</dbReference>
<dbReference type="Pfam" id="PF22754">
    <property type="entry name" value="bHLH-TF_ACT-like_plant"/>
    <property type="match status" value="1"/>
</dbReference>
<dbReference type="InterPro" id="IPR054502">
    <property type="entry name" value="bHLH-TF_ACT-like_plant"/>
</dbReference>
<evidence type="ECO:0000256" key="2">
    <source>
        <dbReference type="ARBA" id="ARBA00023015"/>
    </source>
</evidence>
<dbReference type="GO" id="GO:0046983">
    <property type="term" value="F:protein dimerization activity"/>
    <property type="evidence" value="ECO:0007669"/>
    <property type="project" value="InterPro"/>
</dbReference>
<feature type="region of interest" description="Disordered" evidence="7">
    <location>
        <begin position="501"/>
        <end position="522"/>
    </location>
</feature>
<protein>
    <submittedName>
        <fullName evidence="9">GLABRA 3, GLABROUS 3</fullName>
    </submittedName>
</protein>
<dbReference type="AlphaFoldDB" id="A0A9W7HF92"/>